<organism evidence="1 2">
    <name type="scientific">Armillaria gallica</name>
    <name type="common">Bulbous honey fungus</name>
    <name type="synonym">Armillaria bulbosa</name>
    <dbReference type="NCBI Taxonomy" id="47427"/>
    <lineage>
        <taxon>Eukaryota</taxon>
        <taxon>Fungi</taxon>
        <taxon>Dikarya</taxon>
        <taxon>Basidiomycota</taxon>
        <taxon>Agaricomycotina</taxon>
        <taxon>Agaricomycetes</taxon>
        <taxon>Agaricomycetidae</taxon>
        <taxon>Agaricales</taxon>
        <taxon>Marasmiineae</taxon>
        <taxon>Physalacriaceae</taxon>
        <taxon>Armillaria</taxon>
    </lineage>
</organism>
<keyword evidence="2" id="KW-1185">Reference proteome</keyword>
<name>A0A2H3DYC4_ARMGA</name>
<sequence>MMQAIGRLRRVTVALSTIECRSSNLKGQRVAEDRPIFCSLPSVGAFSWWWNDRRTGPLIPVMQGRRDGRLAGRRSSCGRTLSGLCSQVCREGATS</sequence>
<dbReference type="EMBL" id="KZ293646">
    <property type="protein sequence ID" value="PBL00186.1"/>
    <property type="molecule type" value="Genomic_DNA"/>
</dbReference>
<evidence type="ECO:0000313" key="1">
    <source>
        <dbReference type="EMBL" id="PBL00186.1"/>
    </source>
</evidence>
<evidence type="ECO:0000313" key="2">
    <source>
        <dbReference type="Proteomes" id="UP000217790"/>
    </source>
</evidence>
<proteinExistence type="predicted"/>
<reference evidence="2" key="1">
    <citation type="journal article" date="2017" name="Nat. Ecol. Evol.">
        <title>Genome expansion and lineage-specific genetic innovations in the forest pathogenic fungi Armillaria.</title>
        <authorList>
            <person name="Sipos G."/>
            <person name="Prasanna A.N."/>
            <person name="Walter M.C."/>
            <person name="O'Connor E."/>
            <person name="Balint B."/>
            <person name="Krizsan K."/>
            <person name="Kiss B."/>
            <person name="Hess J."/>
            <person name="Varga T."/>
            <person name="Slot J."/>
            <person name="Riley R."/>
            <person name="Boka B."/>
            <person name="Rigling D."/>
            <person name="Barry K."/>
            <person name="Lee J."/>
            <person name="Mihaltcheva S."/>
            <person name="LaButti K."/>
            <person name="Lipzen A."/>
            <person name="Waldron R."/>
            <person name="Moloney N.M."/>
            <person name="Sperisen C."/>
            <person name="Kredics L."/>
            <person name="Vagvoelgyi C."/>
            <person name="Patrignani A."/>
            <person name="Fitzpatrick D."/>
            <person name="Nagy I."/>
            <person name="Doyle S."/>
            <person name="Anderson J.B."/>
            <person name="Grigoriev I.V."/>
            <person name="Gueldener U."/>
            <person name="Muensterkoetter M."/>
            <person name="Nagy L.G."/>
        </authorList>
    </citation>
    <scope>NUCLEOTIDE SEQUENCE [LARGE SCALE GENOMIC DNA]</scope>
    <source>
        <strain evidence="2">Ar21-2</strain>
    </source>
</reference>
<dbReference type="InParanoid" id="A0A2H3DYC4"/>
<dbReference type="Proteomes" id="UP000217790">
    <property type="component" value="Unassembled WGS sequence"/>
</dbReference>
<gene>
    <name evidence="1" type="ORF">ARMGADRAFT_367507</name>
</gene>
<dbReference type="AlphaFoldDB" id="A0A2H3DYC4"/>
<protein>
    <submittedName>
        <fullName evidence="1">Uncharacterized protein</fullName>
    </submittedName>
</protein>
<accession>A0A2H3DYC4</accession>